<evidence type="ECO:0000313" key="6">
    <source>
        <dbReference type="EMBL" id="TCN72822.1"/>
    </source>
</evidence>
<dbReference type="EMBL" id="SLWB01000001">
    <property type="protein sequence ID" value="TCN72822.1"/>
    <property type="molecule type" value="Genomic_DNA"/>
</dbReference>
<dbReference type="Gene3D" id="2.30.30.40">
    <property type="entry name" value="SH3 Domains"/>
    <property type="match status" value="1"/>
</dbReference>
<comment type="caution">
    <text evidence="6">The sequence shown here is derived from an EMBL/GenBank/DDBJ whole genome shotgun (WGS) entry which is preliminary data.</text>
</comment>
<evidence type="ECO:0000256" key="1">
    <source>
        <dbReference type="ARBA" id="ARBA00007074"/>
    </source>
</evidence>
<keyword evidence="4" id="KW-0788">Thiol protease</keyword>
<dbReference type="PANTHER" id="PTHR47053">
    <property type="entry name" value="MUREIN DD-ENDOPEPTIDASE MEPH-RELATED"/>
    <property type="match status" value="1"/>
</dbReference>
<dbReference type="Pfam" id="PF00877">
    <property type="entry name" value="NLPC_P60"/>
    <property type="match status" value="1"/>
</dbReference>
<keyword evidence="2" id="KW-0645">Protease</keyword>
<dbReference type="OrthoDB" id="9813368at2"/>
<sequence length="261" mass="29491">MKYAVSSISVIPMRREPSERSEMVSQLLLGECLTIIEEKDSWLFVENAFDGYCGWVDAKTITPVSESYFNEYIEHSGYEASHEICHAYDMNRGDHILIPIGASLNYYNKETNEFEIADKRYKITSSIDVTNHKRSNQIVDMATALLNTPYLWGGRTVFGIDCSGLTQLLYKIIGIKLPRDASQQVNEGITINFVSEAQPGDLAFFDNDEGAIVHVGVLDGKGNIIHSSGKVRKDIFDQQGIFNNRLGKYTHKLRVIKRIIE</sequence>
<dbReference type="PROSITE" id="PS51935">
    <property type="entry name" value="NLPC_P60"/>
    <property type="match status" value="1"/>
</dbReference>
<evidence type="ECO:0000256" key="4">
    <source>
        <dbReference type="ARBA" id="ARBA00022807"/>
    </source>
</evidence>
<organism evidence="6 7">
    <name type="scientific">Acetobacteroides hydrogenigenes</name>
    <dbReference type="NCBI Taxonomy" id="979970"/>
    <lineage>
        <taxon>Bacteria</taxon>
        <taxon>Pseudomonadati</taxon>
        <taxon>Bacteroidota</taxon>
        <taxon>Bacteroidia</taxon>
        <taxon>Bacteroidales</taxon>
        <taxon>Rikenellaceae</taxon>
        <taxon>Acetobacteroides</taxon>
    </lineage>
</organism>
<evidence type="ECO:0000256" key="2">
    <source>
        <dbReference type="ARBA" id="ARBA00022670"/>
    </source>
</evidence>
<dbReference type="InterPro" id="IPR051202">
    <property type="entry name" value="Peptidase_C40"/>
</dbReference>
<dbReference type="InterPro" id="IPR000064">
    <property type="entry name" value="NLP_P60_dom"/>
</dbReference>
<keyword evidence="3" id="KW-0378">Hydrolase</keyword>
<dbReference type="InterPro" id="IPR041382">
    <property type="entry name" value="SH3_16"/>
</dbReference>
<dbReference type="InterPro" id="IPR038765">
    <property type="entry name" value="Papain-like_cys_pep_sf"/>
</dbReference>
<name>A0A4R2EUZ8_9BACT</name>
<protein>
    <submittedName>
        <fullName evidence="6">SH3 domain-containing protein</fullName>
    </submittedName>
</protein>
<gene>
    <name evidence="6" type="ORF">CLV25_10140</name>
</gene>
<dbReference type="RefSeq" id="WP_131837613.1">
    <property type="nucleotide sequence ID" value="NZ_SLWB01000001.1"/>
</dbReference>
<evidence type="ECO:0000313" key="7">
    <source>
        <dbReference type="Proteomes" id="UP000294830"/>
    </source>
</evidence>
<keyword evidence="7" id="KW-1185">Reference proteome</keyword>
<comment type="similarity">
    <text evidence="1">Belongs to the peptidase C40 family.</text>
</comment>
<dbReference type="Gene3D" id="3.90.1720.10">
    <property type="entry name" value="endopeptidase domain like (from Nostoc punctiforme)"/>
    <property type="match status" value="1"/>
</dbReference>
<dbReference type="GO" id="GO:0008234">
    <property type="term" value="F:cysteine-type peptidase activity"/>
    <property type="evidence" value="ECO:0007669"/>
    <property type="project" value="UniProtKB-KW"/>
</dbReference>
<evidence type="ECO:0000256" key="3">
    <source>
        <dbReference type="ARBA" id="ARBA00022801"/>
    </source>
</evidence>
<accession>A0A4R2EUZ8</accession>
<reference evidence="6 7" key="1">
    <citation type="submission" date="2019-03" db="EMBL/GenBank/DDBJ databases">
        <title>Genomic Encyclopedia of Archaeal and Bacterial Type Strains, Phase II (KMG-II): from individual species to whole genera.</title>
        <authorList>
            <person name="Goeker M."/>
        </authorList>
    </citation>
    <scope>NUCLEOTIDE SEQUENCE [LARGE SCALE GENOMIC DNA]</scope>
    <source>
        <strain evidence="6 7">RL-C</strain>
    </source>
</reference>
<dbReference type="AlphaFoldDB" id="A0A4R2EUZ8"/>
<dbReference type="SUPFAM" id="SSF54001">
    <property type="entry name" value="Cysteine proteinases"/>
    <property type="match status" value="1"/>
</dbReference>
<dbReference type="PANTHER" id="PTHR47053:SF1">
    <property type="entry name" value="MUREIN DD-ENDOPEPTIDASE MEPH-RELATED"/>
    <property type="match status" value="1"/>
</dbReference>
<feature type="domain" description="NlpC/P60" evidence="5">
    <location>
        <begin position="132"/>
        <end position="260"/>
    </location>
</feature>
<evidence type="ECO:0000259" key="5">
    <source>
        <dbReference type="PROSITE" id="PS51935"/>
    </source>
</evidence>
<dbReference type="Pfam" id="PF18348">
    <property type="entry name" value="SH3_16"/>
    <property type="match status" value="1"/>
</dbReference>
<proteinExistence type="inferred from homology"/>
<dbReference type="Proteomes" id="UP000294830">
    <property type="component" value="Unassembled WGS sequence"/>
</dbReference>
<dbReference type="GO" id="GO:0006508">
    <property type="term" value="P:proteolysis"/>
    <property type="evidence" value="ECO:0007669"/>
    <property type="project" value="UniProtKB-KW"/>
</dbReference>